<dbReference type="PANTHER" id="PTHR14289:SF16">
    <property type="entry name" value="POLYMERASE DELTA-INTERACTING PROTEIN 2"/>
    <property type="match status" value="1"/>
</dbReference>
<proteinExistence type="inferred from homology"/>
<evidence type="ECO:0000256" key="1">
    <source>
        <dbReference type="ARBA" id="ARBA00017693"/>
    </source>
</evidence>
<dbReference type="RefSeq" id="WP_282586907.1">
    <property type="nucleotide sequence ID" value="NZ_JAMOIM010000016.1"/>
</dbReference>
<dbReference type="PROSITE" id="PS51087">
    <property type="entry name" value="APAG"/>
    <property type="match status" value="1"/>
</dbReference>
<comment type="caution">
    <text evidence="4">The sequence shown here is derived from an EMBL/GenBank/DDBJ whole genome shotgun (WGS) entry which is preliminary data.</text>
</comment>
<keyword evidence="5" id="KW-1185">Reference proteome</keyword>
<dbReference type="SUPFAM" id="SSF110069">
    <property type="entry name" value="ApaG-like"/>
    <property type="match status" value="1"/>
</dbReference>
<dbReference type="Pfam" id="PF04379">
    <property type="entry name" value="DUF525"/>
    <property type="match status" value="1"/>
</dbReference>
<name>A0AA41Z0D2_9HYPH</name>
<gene>
    <name evidence="2 4" type="primary">apaG</name>
    <name evidence="4" type="ORF">M8523_21155</name>
</gene>
<dbReference type="HAMAP" id="MF_00791">
    <property type="entry name" value="ApaG"/>
    <property type="match status" value="1"/>
</dbReference>
<reference evidence="4" key="1">
    <citation type="submission" date="2022-05" db="EMBL/GenBank/DDBJ databases">
        <authorList>
            <person name="Pankratov T."/>
        </authorList>
    </citation>
    <scope>NUCLEOTIDE SEQUENCE</scope>
    <source>
        <strain evidence="4">BP6-180914</strain>
    </source>
</reference>
<dbReference type="InterPro" id="IPR036767">
    <property type="entry name" value="ApaG_sf"/>
</dbReference>
<feature type="domain" description="ApaG" evidence="3">
    <location>
        <begin position="3"/>
        <end position="127"/>
    </location>
</feature>
<evidence type="ECO:0000313" key="4">
    <source>
        <dbReference type="EMBL" id="MCW6510530.1"/>
    </source>
</evidence>
<organism evidence="4 5">
    <name type="scientific">Lichenifustis flavocetrariae</name>
    <dbReference type="NCBI Taxonomy" id="2949735"/>
    <lineage>
        <taxon>Bacteria</taxon>
        <taxon>Pseudomonadati</taxon>
        <taxon>Pseudomonadota</taxon>
        <taxon>Alphaproteobacteria</taxon>
        <taxon>Hyphomicrobiales</taxon>
        <taxon>Lichenihabitantaceae</taxon>
        <taxon>Lichenifustis</taxon>
    </lineage>
</organism>
<protein>
    <recommendedName>
        <fullName evidence="1 2">Protein ApaG</fullName>
    </recommendedName>
</protein>
<dbReference type="InterPro" id="IPR023065">
    <property type="entry name" value="Uncharacterised_ApaG"/>
</dbReference>
<dbReference type="InterPro" id="IPR007474">
    <property type="entry name" value="ApaG_domain"/>
</dbReference>
<evidence type="ECO:0000259" key="3">
    <source>
        <dbReference type="PROSITE" id="PS51087"/>
    </source>
</evidence>
<dbReference type="Gene3D" id="2.60.40.1470">
    <property type="entry name" value="ApaG domain"/>
    <property type="match status" value="1"/>
</dbReference>
<evidence type="ECO:0000256" key="2">
    <source>
        <dbReference type="HAMAP-Rule" id="MF_00791"/>
    </source>
</evidence>
<dbReference type="EMBL" id="JAMOIM010000016">
    <property type="protein sequence ID" value="MCW6510530.1"/>
    <property type="molecule type" value="Genomic_DNA"/>
</dbReference>
<accession>A0AA41Z0D2</accession>
<dbReference type="AlphaFoldDB" id="A0AA41Z0D2"/>
<evidence type="ECO:0000313" key="5">
    <source>
        <dbReference type="Proteomes" id="UP001165667"/>
    </source>
</evidence>
<dbReference type="GO" id="GO:0070987">
    <property type="term" value="P:error-free translesion synthesis"/>
    <property type="evidence" value="ECO:0007669"/>
    <property type="project" value="TreeGrafter"/>
</dbReference>
<dbReference type="PANTHER" id="PTHR14289">
    <property type="entry name" value="F-BOX ONLY PROTEIN 3"/>
    <property type="match status" value="1"/>
</dbReference>
<sequence length="130" mass="14230">MYTAITHDIQVTVIPEFLPDRSDPDSGQYFWAYTVEIANLGSKLVQLIARHWLITDASGKVEEVQGLGVVGEQPVLQPGESFRYTSGCPLSTPSGIMAGTYRMADEHGSAFQVLIPTFSLDSPQAKRTLN</sequence>
<dbReference type="Proteomes" id="UP001165667">
    <property type="component" value="Unassembled WGS sequence"/>
</dbReference>
<dbReference type="NCBIfam" id="NF003967">
    <property type="entry name" value="PRK05461.1"/>
    <property type="match status" value="1"/>
</dbReference>